<accession>A0A085YYD8</accession>
<reference evidence="2 3" key="1">
    <citation type="submission" date="2014-07" db="EMBL/GenBank/DDBJ databases">
        <title>Genome of Chryseobacterium formosense LMG 24722.</title>
        <authorList>
            <person name="Pipes S.E."/>
            <person name="Stropko S.J."/>
            <person name="Newman J.D."/>
        </authorList>
    </citation>
    <scope>NUCLEOTIDE SEQUENCE [LARGE SCALE GENOMIC DNA]</scope>
    <source>
        <strain evidence="2 3">LMG 24722</strain>
    </source>
</reference>
<evidence type="ECO:0000313" key="2">
    <source>
        <dbReference type="EMBL" id="KFE97201.1"/>
    </source>
</evidence>
<sequence length="418" mass="49332">MSLLNSYKIGIIKSNYQIAYDFCNLGNYDKSFDYIKIIERDFPAYIQGNFQFHIRLSDLKGRNFLAQGFKNQAKDEFRKEFFLSNNYKKSEEIYRGKIHAYTQLSASCDLDSSYIYLKKILLLRNKVSSQEDFYFTYINLSDYFIEKNIYLDDSATFYNNEALRLGISTKSKFQYVGIIQRADILFHQRNYKESIKYTFWALKLSKDRNRSEQILASYKLLSNNYKELGDYELQSKFLDKYSKMKDSIFNARQNGVQASADIIFADMVKDDKSYNRLVLFFILFIVLFLAIIISIIFYKKYKKAIITKENQQPTTVDIKLQSASYEEIISLAKSNSAEFLFYFKEAYPVFCDKLLVLNPRLKNSELIFCAYLKLQFSTKEIASFTFVTSKAIQNRKNRIRKKLNIPSDVDINIWINEL</sequence>
<dbReference type="InterPro" id="IPR011990">
    <property type="entry name" value="TPR-like_helical_dom_sf"/>
</dbReference>
<evidence type="ECO:0000256" key="1">
    <source>
        <dbReference type="SAM" id="Phobius"/>
    </source>
</evidence>
<keyword evidence="1" id="KW-0472">Membrane</keyword>
<dbReference type="GO" id="GO:0006355">
    <property type="term" value="P:regulation of DNA-templated transcription"/>
    <property type="evidence" value="ECO:0007669"/>
    <property type="project" value="InterPro"/>
</dbReference>
<evidence type="ECO:0000313" key="3">
    <source>
        <dbReference type="Proteomes" id="UP000028713"/>
    </source>
</evidence>
<dbReference type="eggNOG" id="COG2771">
    <property type="taxonomic scope" value="Bacteria"/>
</dbReference>
<gene>
    <name evidence="2" type="ORF">IX39_20615</name>
</gene>
<dbReference type="Proteomes" id="UP000028713">
    <property type="component" value="Unassembled WGS sequence"/>
</dbReference>
<dbReference type="STRING" id="236814.IX39_20615"/>
<organism evidence="2 3">
    <name type="scientific">Chryseobacterium formosense</name>
    <dbReference type="NCBI Taxonomy" id="236814"/>
    <lineage>
        <taxon>Bacteria</taxon>
        <taxon>Pseudomonadati</taxon>
        <taxon>Bacteroidota</taxon>
        <taxon>Flavobacteriia</taxon>
        <taxon>Flavobacteriales</taxon>
        <taxon>Weeksellaceae</taxon>
        <taxon>Chryseobacterium group</taxon>
        <taxon>Chryseobacterium</taxon>
    </lineage>
</organism>
<dbReference type="SUPFAM" id="SSF48452">
    <property type="entry name" value="TPR-like"/>
    <property type="match status" value="1"/>
</dbReference>
<proteinExistence type="predicted"/>
<dbReference type="EMBL" id="JPRP01000008">
    <property type="protein sequence ID" value="KFE97201.1"/>
    <property type="molecule type" value="Genomic_DNA"/>
</dbReference>
<dbReference type="SUPFAM" id="SSF46894">
    <property type="entry name" value="C-terminal effector domain of the bipartite response regulators"/>
    <property type="match status" value="1"/>
</dbReference>
<protein>
    <recommendedName>
        <fullName evidence="4">HTH luxR-type domain-containing protein</fullName>
    </recommendedName>
</protein>
<dbReference type="InterPro" id="IPR016032">
    <property type="entry name" value="Sig_transdc_resp-reg_C-effctor"/>
</dbReference>
<keyword evidence="1" id="KW-1133">Transmembrane helix</keyword>
<feature type="transmembrane region" description="Helical" evidence="1">
    <location>
        <begin position="277"/>
        <end position="298"/>
    </location>
</feature>
<evidence type="ECO:0008006" key="4">
    <source>
        <dbReference type="Google" id="ProtNLM"/>
    </source>
</evidence>
<keyword evidence="3" id="KW-1185">Reference proteome</keyword>
<name>A0A085YYD8_9FLAO</name>
<dbReference type="GO" id="GO:0003677">
    <property type="term" value="F:DNA binding"/>
    <property type="evidence" value="ECO:0007669"/>
    <property type="project" value="InterPro"/>
</dbReference>
<dbReference type="AlphaFoldDB" id="A0A085YYD8"/>
<comment type="caution">
    <text evidence="2">The sequence shown here is derived from an EMBL/GenBank/DDBJ whole genome shotgun (WGS) entry which is preliminary data.</text>
</comment>
<dbReference type="Gene3D" id="1.25.40.10">
    <property type="entry name" value="Tetratricopeptide repeat domain"/>
    <property type="match status" value="1"/>
</dbReference>
<keyword evidence="1" id="KW-0812">Transmembrane</keyword>